<dbReference type="KEGG" id="cch:Cag_0646"/>
<name>Q3ASV6_CHLCH</name>
<proteinExistence type="predicted"/>
<gene>
    <name evidence="2" type="ordered locus">Cag_0646</name>
</gene>
<protein>
    <submittedName>
        <fullName evidence="2">Uncharacterized protein</fullName>
    </submittedName>
</protein>
<feature type="signal peptide" evidence="1">
    <location>
        <begin position="1"/>
        <end position="22"/>
    </location>
</feature>
<organism evidence="2">
    <name type="scientific">Chlorobium chlorochromatii (strain CaD3)</name>
    <dbReference type="NCBI Taxonomy" id="340177"/>
    <lineage>
        <taxon>Bacteria</taxon>
        <taxon>Pseudomonadati</taxon>
        <taxon>Chlorobiota</taxon>
        <taxon>Chlorobiia</taxon>
        <taxon>Chlorobiales</taxon>
        <taxon>Chlorobiaceae</taxon>
        <taxon>Chlorobium/Pelodictyon group</taxon>
        <taxon>Chlorobium</taxon>
    </lineage>
</organism>
<dbReference type="HOGENOM" id="CLU_1674782_0_0_10"/>
<keyword evidence="1" id="KW-0732">Signal</keyword>
<reference evidence="2" key="1">
    <citation type="submission" date="2005-08" db="EMBL/GenBank/DDBJ databases">
        <title>Complete sequence of Chlorobium chlorochromatii CaD3.</title>
        <authorList>
            <person name="Copeland A."/>
            <person name="Lucas S."/>
            <person name="Lapidus A."/>
            <person name="Barry K."/>
            <person name="Detter J.C."/>
            <person name="Glavina T."/>
            <person name="Hammon N."/>
            <person name="Israni S."/>
            <person name="Pitluck S."/>
            <person name="Bryant D."/>
            <person name="Schmutz J."/>
            <person name="Larimer F."/>
            <person name="Land M."/>
            <person name="Kyrpides N."/>
            <person name="Ivanova N."/>
            <person name="Richardson P."/>
        </authorList>
    </citation>
    <scope>NUCLEOTIDE SEQUENCE [LARGE SCALE GENOMIC DNA]</scope>
    <source>
        <strain evidence="2">CaD3</strain>
    </source>
</reference>
<sequence length="157" mass="15646">MKKKIISIGTIAATCVASPIFAVSNFSDNTASQGAVVAAQAATNALTVLNFNFTPPVVAPPIVPVVPVITTLPPVQLPGGFTVTTSVQPPVNGVSTSTAVTTNNINNTTVSTTVTTTAPTPSGGTTTTAITTDVNGATTTTTTVRDATGNVLSTETN</sequence>
<dbReference type="AlphaFoldDB" id="Q3ASV6"/>
<dbReference type="STRING" id="340177.Cag_0646"/>
<dbReference type="EMBL" id="CP000108">
    <property type="protein sequence ID" value="ABB27919.1"/>
    <property type="molecule type" value="Genomic_DNA"/>
</dbReference>
<evidence type="ECO:0000313" key="2">
    <source>
        <dbReference type="EMBL" id="ABB27919.1"/>
    </source>
</evidence>
<accession>Q3ASV6</accession>
<feature type="chain" id="PRO_5004223978" evidence="1">
    <location>
        <begin position="23"/>
        <end position="157"/>
    </location>
</feature>
<evidence type="ECO:0000256" key="1">
    <source>
        <dbReference type="SAM" id="SignalP"/>
    </source>
</evidence>